<dbReference type="EMBL" id="BARS01022854">
    <property type="protein sequence ID" value="GAG04778.1"/>
    <property type="molecule type" value="Genomic_DNA"/>
</dbReference>
<evidence type="ECO:0000259" key="1">
    <source>
        <dbReference type="Pfam" id="PF20254"/>
    </source>
</evidence>
<name>X0UWT9_9ZZZZ</name>
<evidence type="ECO:0000313" key="2">
    <source>
        <dbReference type="EMBL" id="GAG04778.1"/>
    </source>
</evidence>
<feature type="non-terminal residue" evidence="2">
    <location>
        <position position="71"/>
    </location>
</feature>
<feature type="domain" description="N,N-dimethylformamidase beta subunit-like C-terminal" evidence="1">
    <location>
        <begin position="16"/>
        <end position="69"/>
    </location>
</feature>
<dbReference type="AlphaFoldDB" id="X0UWT9"/>
<accession>X0UWT9</accession>
<gene>
    <name evidence="2" type="ORF">S01H1_36474</name>
</gene>
<organism evidence="2">
    <name type="scientific">marine sediment metagenome</name>
    <dbReference type="NCBI Taxonomy" id="412755"/>
    <lineage>
        <taxon>unclassified sequences</taxon>
        <taxon>metagenomes</taxon>
        <taxon>ecological metagenomes</taxon>
    </lineage>
</organism>
<reference evidence="2" key="1">
    <citation type="journal article" date="2014" name="Front. Microbiol.">
        <title>High frequency of phylogenetically diverse reductive dehalogenase-homologous genes in deep subseafloor sedimentary metagenomes.</title>
        <authorList>
            <person name="Kawai M."/>
            <person name="Futagami T."/>
            <person name="Toyoda A."/>
            <person name="Takaki Y."/>
            <person name="Nishi S."/>
            <person name="Hori S."/>
            <person name="Arai W."/>
            <person name="Tsubouchi T."/>
            <person name="Morono Y."/>
            <person name="Uchiyama I."/>
            <person name="Ito T."/>
            <person name="Fujiyama A."/>
            <person name="Inagaki F."/>
            <person name="Takami H."/>
        </authorList>
    </citation>
    <scope>NUCLEOTIDE SEQUENCE</scope>
    <source>
        <strain evidence="2">Expedition CK06-06</strain>
    </source>
</reference>
<sequence>MGRCRERLSPRAEYGEKRLRECKWDKAVTLEIPGDWTSGVYVGRLTTLSDASGYGYWQSYVVFIVRDDRPA</sequence>
<comment type="caution">
    <text evidence="2">The sequence shown here is derived from an EMBL/GenBank/DDBJ whole genome shotgun (WGS) entry which is preliminary data.</text>
</comment>
<proteinExistence type="predicted"/>
<dbReference type="Pfam" id="PF20254">
    <property type="entry name" value="DMFA2_C"/>
    <property type="match status" value="1"/>
</dbReference>
<dbReference type="InterPro" id="IPR046540">
    <property type="entry name" value="DMFA2_C"/>
</dbReference>
<protein>
    <recommendedName>
        <fullName evidence="1">N,N-dimethylformamidase beta subunit-like C-terminal domain-containing protein</fullName>
    </recommendedName>
</protein>